<dbReference type="SUPFAM" id="SSF47676">
    <property type="entry name" value="Conserved domain common to transcription factors TFIIS, elongin A, CRSP70"/>
    <property type="match status" value="1"/>
</dbReference>
<evidence type="ECO:0000256" key="9">
    <source>
        <dbReference type="SAM" id="MobiDB-lite"/>
    </source>
</evidence>
<dbReference type="GO" id="GO:0006368">
    <property type="term" value="P:transcription elongation by RNA polymerase II"/>
    <property type="evidence" value="ECO:0007669"/>
    <property type="project" value="InterPro"/>
</dbReference>
<dbReference type="PROSITE" id="PS51133">
    <property type="entry name" value="ZF_TFIIS_2"/>
    <property type="match status" value="1"/>
</dbReference>
<dbReference type="Gene3D" id="1.20.930.10">
    <property type="entry name" value="Conserved domain common to transcription factors TFIIS, elongin A, CRSP70"/>
    <property type="match status" value="1"/>
</dbReference>
<dbReference type="InterPro" id="IPR035441">
    <property type="entry name" value="TFIIS/LEDGF_dom_sf"/>
</dbReference>
<keyword evidence="8" id="KW-0804">Transcription</keyword>
<dbReference type="NCBIfam" id="TIGR01385">
    <property type="entry name" value="TFSII"/>
    <property type="match status" value="1"/>
</dbReference>
<dbReference type="Pfam" id="PF08711">
    <property type="entry name" value="Med26"/>
    <property type="match status" value="1"/>
</dbReference>
<keyword evidence="5 7" id="KW-0539">Nucleus</keyword>
<comment type="similarity">
    <text evidence="8">Belongs to the TFS-II family.</text>
</comment>
<evidence type="ECO:0000256" key="1">
    <source>
        <dbReference type="ARBA" id="ARBA00004123"/>
    </source>
</evidence>
<feature type="domain" description="TFIIS central" evidence="12">
    <location>
        <begin position="142"/>
        <end position="257"/>
    </location>
</feature>
<keyword evidence="14" id="KW-1185">Reference proteome</keyword>
<dbReference type="FunFam" id="1.10.472.30:FF:000003">
    <property type="entry name" value="Transcription elongation factor S-II"/>
    <property type="match status" value="1"/>
</dbReference>
<evidence type="ECO:0000256" key="4">
    <source>
        <dbReference type="ARBA" id="ARBA00022833"/>
    </source>
</evidence>
<dbReference type="SUPFAM" id="SSF46942">
    <property type="entry name" value="Elongation factor TFIIS domain 2"/>
    <property type="match status" value="1"/>
</dbReference>
<keyword evidence="8" id="KW-0805">Transcription regulation</keyword>
<feature type="compositionally biased region" description="Polar residues" evidence="9">
    <location>
        <begin position="130"/>
        <end position="140"/>
    </location>
</feature>
<proteinExistence type="inferred from homology"/>
<keyword evidence="3 6" id="KW-0863">Zinc-finger</keyword>
<dbReference type="PIRSF" id="PIRSF006704">
    <property type="entry name" value="TF_IIS"/>
    <property type="match status" value="1"/>
</dbReference>
<evidence type="ECO:0000259" key="12">
    <source>
        <dbReference type="PROSITE" id="PS51321"/>
    </source>
</evidence>
<dbReference type="InterPro" id="IPR035100">
    <property type="entry name" value="TF_IIS-typ"/>
</dbReference>
<dbReference type="GO" id="GO:0000977">
    <property type="term" value="F:RNA polymerase II transcription regulatory region sequence-specific DNA binding"/>
    <property type="evidence" value="ECO:0007669"/>
    <property type="project" value="TreeGrafter"/>
</dbReference>
<evidence type="ECO:0000313" key="13">
    <source>
        <dbReference type="EMBL" id="QIW96389.1"/>
    </source>
</evidence>
<dbReference type="Gene3D" id="1.10.472.30">
    <property type="entry name" value="Transcription elongation factor S-II, central domain"/>
    <property type="match status" value="1"/>
</dbReference>
<dbReference type="FunFam" id="2.20.25.10:FF:000001">
    <property type="entry name" value="Probable Transcription elongation factor S-II"/>
    <property type="match status" value="1"/>
</dbReference>
<keyword evidence="2 8" id="KW-0479">Metal-binding</keyword>
<dbReference type="InterPro" id="IPR017923">
    <property type="entry name" value="TFIIS_N"/>
</dbReference>
<evidence type="ECO:0000256" key="6">
    <source>
        <dbReference type="PROSITE-ProRule" id="PRU00472"/>
    </source>
</evidence>
<dbReference type="Pfam" id="PF07500">
    <property type="entry name" value="TFIIS_M"/>
    <property type="match status" value="1"/>
</dbReference>
<organism evidence="13 14">
    <name type="scientific">Peltaster fructicola</name>
    <dbReference type="NCBI Taxonomy" id="286661"/>
    <lineage>
        <taxon>Eukaryota</taxon>
        <taxon>Fungi</taxon>
        <taxon>Dikarya</taxon>
        <taxon>Ascomycota</taxon>
        <taxon>Pezizomycotina</taxon>
        <taxon>Dothideomycetes</taxon>
        <taxon>Dothideomycetes incertae sedis</taxon>
        <taxon>Peltaster</taxon>
    </lineage>
</organism>
<dbReference type="InterPro" id="IPR036575">
    <property type="entry name" value="TFIIS_cen_dom_sf"/>
</dbReference>
<evidence type="ECO:0000256" key="2">
    <source>
        <dbReference type="ARBA" id="ARBA00022723"/>
    </source>
</evidence>
<dbReference type="Gene3D" id="2.20.25.10">
    <property type="match status" value="1"/>
</dbReference>
<dbReference type="PANTHER" id="PTHR11477">
    <property type="entry name" value="TRANSCRIPTION FACTOR S-II ZINC FINGER DOMAIN-CONTAINING PROTEIN"/>
    <property type="match status" value="1"/>
</dbReference>
<evidence type="ECO:0000256" key="3">
    <source>
        <dbReference type="ARBA" id="ARBA00022771"/>
    </source>
</evidence>
<dbReference type="GO" id="GO:0001139">
    <property type="term" value="F:RNA polymerase II complex recruiting activity"/>
    <property type="evidence" value="ECO:0007669"/>
    <property type="project" value="TreeGrafter"/>
</dbReference>
<evidence type="ECO:0000313" key="14">
    <source>
        <dbReference type="Proteomes" id="UP000503462"/>
    </source>
</evidence>
<evidence type="ECO:0000256" key="7">
    <source>
        <dbReference type="PROSITE-ProRule" id="PRU00649"/>
    </source>
</evidence>
<feature type="compositionally biased region" description="Basic and acidic residues" evidence="9">
    <location>
        <begin position="112"/>
        <end position="129"/>
    </location>
</feature>
<evidence type="ECO:0000256" key="8">
    <source>
        <dbReference type="RuleBase" id="RU368078"/>
    </source>
</evidence>
<dbReference type="PROSITE" id="PS51319">
    <property type="entry name" value="TFIIS_N"/>
    <property type="match status" value="1"/>
</dbReference>
<dbReference type="Proteomes" id="UP000503462">
    <property type="component" value="Chromosome 1"/>
</dbReference>
<dbReference type="SMART" id="SM00440">
    <property type="entry name" value="ZnF_C2C2"/>
    <property type="match status" value="1"/>
</dbReference>
<keyword evidence="8" id="KW-0238">DNA-binding</keyword>
<reference evidence="13 14" key="1">
    <citation type="journal article" date="2016" name="Sci. Rep.">
        <title>Peltaster fructicola genome reveals evolution from an invasive phytopathogen to an ectophytic parasite.</title>
        <authorList>
            <person name="Xu C."/>
            <person name="Chen H."/>
            <person name="Gleason M.L."/>
            <person name="Xu J.R."/>
            <person name="Liu H."/>
            <person name="Zhang R."/>
            <person name="Sun G."/>
        </authorList>
    </citation>
    <scope>NUCLEOTIDE SEQUENCE [LARGE SCALE GENOMIC DNA]</scope>
    <source>
        <strain evidence="13 14">LNHT1506</strain>
    </source>
</reference>
<gene>
    <name evidence="13" type="ORF">AMS68_001907</name>
</gene>
<evidence type="ECO:0000259" key="11">
    <source>
        <dbReference type="PROSITE" id="PS51319"/>
    </source>
</evidence>
<dbReference type="SUPFAM" id="SSF57783">
    <property type="entry name" value="Zinc beta-ribbon"/>
    <property type="match status" value="1"/>
</dbReference>
<dbReference type="PANTHER" id="PTHR11477:SF0">
    <property type="entry name" value="IP08861P-RELATED"/>
    <property type="match status" value="1"/>
</dbReference>
<dbReference type="InterPro" id="IPR001222">
    <property type="entry name" value="Znf_TFIIS"/>
</dbReference>
<protein>
    <recommendedName>
        <fullName evidence="8">Transcription elongation factor</fullName>
    </recommendedName>
</protein>
<dbReference type="Pfam" id="PF01096">
    <property type="entry name" value="Zn_ribbon_TFIIS"/>
    <property type="match status" value="1"/>
</dbReference>
<dbReference type="GO" id="GO:0005634">
    <property type="term" value="C:nucleus"/>
    <property type="evidence" value="ECO:0007669"/>
    <property type="project" value="UniProtKB-SubCell"/>
</dbReference>
<dbReference type="GO" id="GO:0031440">
    <property type="term" value="P:regulation of mRNA 3'-end processing"/>
    <property type="evidence" value="ECO:0007669"/>
    <property type="project" value="TreeGrafter"/>
</dbReference>
<dbReference type="PROSITE" id="PS00466">
    <property type="entry name" value="ZF_TFIIS_1"/>
    <property type="match status" value="1"/>
</dbReference>
<dbReference type="SMART" id="SM00509">
    <property type="entry name" value="TFS2N"/>
    <property type="match status" value="1"/>
</dbReference>
<evidence type="ECO:0000256" key="5">
    <source>
        <dbReference type="ARBA" id="ARBA00023242"/>
    </source>
</evidence>
<evidence type="ECO:0000259" key="10">
    <source>
        <dbReference type="PROSITE" id="PS51133"/>
    </source>
</evidence>
<dbReference type="OrthoDB" id="44867at2759"/>
<dbReference type="CDD" id="cd00183">
    <property type="entry name" value="TFIIS_I"/>
    <property type="match status" value="1"/>
</dbReference>
<name>A0A6H0XPI2_9PEZI</name>
<dbReference type="GO" id="GO:0008270">
    <property type="term" value="F:zinc ion binding"/>
    <property type="evidence" value="ECO:0007669"/>
    <property type="project" value="UniProtKB-UniRule"/>
</dbReference>
<feature type="compositionally biased region" description="Low complexity" evidence="9">
    <location>
        <begin position="97"/>
        <end position="108"/>
    </location>
</feature>
<dbReference type="SMART" id="SM00510">
    <property type="entry name" value="TFS2M"/>
    <property type="match status" value="1"/>
</dbReference>
<keyword evidence="4 8" id="KW-0862">Zinc</keyword>
<dbReference type="GO" id="GO:0031564">
    <property type="term" value="P:transcription antitermination"/>
    <property type="evidence" value="ECO:0007669"/>
    <property type="project" value="TreeGrafter"/>
</dbReference>
<comment type="function">
    <text evidence="8">Necessary for efficient RNA polymerase II transcription elongation past template-encoded arresting sites.</text>
</comment>
<dbReference type="InterPro" id="IPR003618">
    <property type="entry name" value="TFIIS_cen_dom"/>
</dbReference>
<dbReference type="PROSITE" id="PS51321">
    <property type="entry name" value="TFIIS_CENTRAL"/>
    <property type="match status" value="1"/>
</dbReference>
<dbReference type="GO" id="GO:0006362">
    <property type="term" value="P:transcription elongation by RNA polymerase I"/>
    <property type="evidence" value="ECO:0007669"/>
    <property type="project" value="TreeGrafter"/>
</dbReference>
<dbReference type="InterPro" id="IPR006289">
    <property type="entry name" value="TFSII"/>
</dbReference>
<accession>A0A6H0XPI2</accession>
<dbReference type="CDD" id="cd13749">
    <property type="entry name" value="Zn-ribbon_TFIIS"/>
    <property type="match status" value="1"/>
</dbReference>
<feature type="region of interest" description="Disordered" evidence="9">
    <location>
        <begin position="80"/>
        <end position="140"/>
    </location>
</feature>
<dbReference type="EMBL" id="CP051139">
    <property type="protein sequence ID" value="QIW96389.1"/>
    <property type="molecule type" value="Genomic_DNA"/>
</dbReference>
<dbReference type="AlphaFoldDB" id="A0A6H0XPI2"/>
<sequence length="302" mass="33015">MDAKQLTETGKQIAKAIEGGDSSAAILHLLQPLQKWSATEDALRQSKIGVAVNKLRQNKDPKISEIASRLINKWKSDVNANKKKAPGSPAIGAIKANGTNGTNSGTSSPAPVKKESRKSTVDPEKRNSKTDGVNTEVTGNQTRDGCVTLMYNGLAYLSEESPDDVLEVARGVELAAFNEYQPETSTEYKAKIRSLFQNLKIKGNVRLRRDVFSGAIAPKTFVTMTSDELKSAEKRAEDAALNKENMRVAMVAQVQRAISTTMQCGKCKAKKVAYTQAQTRSADEPMTTFCECMNCDNKWKFS</sequence>
<feature type="domain" description="TFIIS N-terminal" evidence="11">
    <location>
        <begin position="1"/>
        <end position="81"/>
    </location>
</feature>
<dbReference type="InterPro" id="IPR003617">
    <property type="entry name" value="TFIIS/CRSP70_N_sub"/>
</dbReference>
<comment type="subcellular location">
    <subcellularLocation>
        <location evidence="1 7 8">Nucleus</location>
    </subcellularLocation>
</comment>
<feature type="domain" description="TFIIS-type" evidence="10">
    <location>
        <begin position="260"/>
        <end position="300"/>
    </location>
</feature>